<reference evidence="5" key="1">
    <citation type="submission" date="2015-05" db="EMBL/GenBank/DDBJ databases">
        <authorList>
            <person name="Urmite Genomes"/>
        </authorList>
    </citation>
    <scope>NUCLEOTIDE SEQUENCE [LARGE SCALE GENOMIC DNA]</scope>
    <source>
        <strain evidence="5">LF1</strain>
    </source>
</reference>
<organism evidence="4 5">
    <name type="scientific">Neobacillus massiliamazoniensis</name>
    <dbReference type="NCBI Taxonomy" id="1499688"/>
    <lineage>
        <taxon>Bacteria</taxon>
        <taxon>Bacillati</taxon>
        <taxon>Bacillota</taxon>
        <taxon>Bacilli</taxon>
        <taxon>Bacillales</taxon>
        <taxon>Bacillaceae</taxon>
        <taxon>Neobacillus</taxon>
    </lineage>
</organism>
<evidence type="ECO:0000259" key="3">
    <source>
        <dbReference type="Pfam" id="PF20769"/>
    </source>
</evidence>
<gene>
    <name evidence="4" type="primary">ypeB</name>
    <name evidence="4" type="ORF">BN000_03942</name>
</gene>
<dbReference type="OrthoDB" id="2372097at2"/>
<dbReference type="InterPro" id="IPR048402">
    <property type="entry name" value="YpeB_N"/>
</dbReference>
<dbReference type="GO" id="GO:0009847">
    <property type="term" value="P:spore germination"/>
    <property type="evidence" value="ECO:0007669"/>
    <property type="project" value="InterPro"/>
</dbReference>
<evidence type="ECO:0000259" key="2">
    <source>
        <dbReference type="Pfam" id="PF14620"/>
    </source>
</evidence>
<name>A0A0U1P0X0_9BACI</name>
<evidence type="ECO:0000313" key="4">
    <source>
        <dbReference type="EMBL" id="CRK83944.1"/>
    </source>
</evidence>
<accession>A0A0U1P0X0</accession>
<dbReference type="Pfam" id="PF03413">
    <property type="entry name" value="PepSY"/>
    <property type="match status" value="1"/>
</dbReference>
<proteinExistence type="predicted"/>
<dbReference type="AlphaFoldDB" id="A0A0U1P0X0"/>
<evidence type="ECO:0000259" key="1">
    <source>
        <dbReference type="Pfam" id="PF03413"/>
    </source>
</evidence>
<sequence length="448" mass="50614">MIRGILIGVLVLGIAGTAYWGYQEHQEKNAVLLNAENNYQRAFHDLTYRMDLLHDKIGTTLAMNSRYSLSPSLAEVWKLTSEAHSNVTQLPLTLLPFNKTQEFLAKIGNFSYRTAVRDLDKNPLTDKEYKTLQGLYKQSGDIQNELRNVQHMALKNNLRWMDVELALASGKEQTDNTIINGFKTVENTVSGYKETDFGPTQANLQVKDESLKKLSGKTITRQEAVYEAQKYSGLDRNAQVKVTENGKGSNYGFYTVALKSPQTGQEVNMDITKIGGYPIWFINNRDVKKQSISLNDAGNRAATYLKKVGYENLELLESSQYDSIGVYDFVTKNNNVWIYPESIKVKVALDNGDIIGLSAEEYLKNYHKRTIPSPSISAEQARAKVNPGFKVNEERQAIIINDLNEEVLCYEFLGTMGDETYRIFINAQNGTEEEVEKLKNTEEIYGNA</sequence>
<feature type="domain" description="Sporulation protein YpeB N-terminal" evidence="3">
    <location>
        <begin position="27"/>
        <end position="162"/>
    </location>
</feature>
<dbReference type="Pfam" id="PF20769">
    <property type="entry name" value="YPEB_N"/>
    <property type="match status" value="1"/>
</dbReference>
<protein>
    <submittedName>
        <fullName evidence="4">Proteptide PepSY amd peptidase M4</fullName>
    </submittedName>
</protein>
<dbReference type="InterPro" id="IPR025711">
    <property type="entry name" value="PepSY"/>
</dbReference>
<dbReference type="Proteomes" id="UP000199087">
    <property type="component" value="Unassembled WGS sequence"/>
</dbReference>
<feature type="domain" description="PepSY" evidence="1">
    <location>
        <begin position="376"/>
        <end position="436"/>
    </location>
</feature>
<dbReference type="Pfam" id="PF14620">
    <property type="entry name" value="YPEB_PepSY1-2"/>
    <property type="match status" value="1"/>
</dbReference>
<feature type="domain" description="Sporulation protein YpeB PepSY1 and PepSY2" evidence="2">
    <location>
        <begin position="180"/>
        <end position="372"/>
    </location>
</feature>
<evidence type="ECO:0000313" key="5">
    <source>
        <dbReference type="Proteomes" id="UP000199087"/>
    </source>
</evidence>
<keyword evidence="5" id="KW-1185">Reference proteome</keyword>
<dbReference type="NCBIfam" id="TIGR02889">
    <property type="entry name" value="spore_YpeB"/>
    <property type="match status" value="1"/>
</dbReference>
<dbReference type="STRING" id="1499688.BN000_03942"/>
<dbReference type="RefSeq" id="WP_090637141.1">
    <property type="nucleotide sequence ID" value="NZ_CVRB01000004.1"/>
</dbReference>
<dbReference type="InterPro" id="IPR014239">
    <property type="entry name" value="YpeB_PepSY1-2"/>
</dbReference>
<dbReference type="EMBL" id="CVRB01000004">
    <property type="protein sequence ID" value="CRK83944.1"/>
    <property type="molecule type" value="Genomic_DNA"/>
</dbReference>